<evidence type="ECO:0000313" key="1">
    <source>
        <dbReference type="EMBL" id="MBY8885505.1"/>
    </source>
</evidence>
<accession>A0ABS7QQQ5</accession>
<name>A0ABS7QQQ5_9ACTN</name>
<evidence type="ECO:0000313" key="2">
    <source>
        <dbReference type="Proteomes" id="UP001198565"/>
    </source>
</evidence>
<gene>
    <name evidence="1" type="ORF">K7472_11670</name>
</gene>
<dbReference type="RefSeq" id="WP_222976946.1">
    <property type="nucleotide sequence ID" value="NZ_JAINVZ010000006.1"/>
</dbReference>
<evidence type="ECO:0008006" key="3">
    <source>
        <dbReference type="Google" id="ProtNLM"/>
    </source>
</evidence>
<sequence length="262" mass="27516">MRIRDARTGGLRDIRRPRGGLLRVCVHTSATGSPRDQGDLRALLIADVLARTVELDGLQVVSAWASGDASEGHDRELARAGARAGVHPATVRTERSGVRYALGGPVDVHVVAAAADPPVDDDGVRVAVAPAPAWPLPEAPGTTADDDGEADDLLAVRLALLGTPYDRTADLTPAALGAAATELAGWRERVAHWARATSQPVHAVSAKEVASAFHDDLDSRAALAALRRLAADPEVADGAKFETFVLADRWLGLELPRDIGRA</sequence>
<proteinExistence type="predicted"/>
<protein>
    <recommendedName>
        <fullName evidence="3">Cysteinyl-tRNA synthetase</fullName>
    </recommendedName>
</protein>
<comment type="caution">
    <text evidence="1">The sequence shown here is derived from an EMBL/GenBank/DDBJ whole genome shotgun (WGS) entry which is preliminary data.</text>
</comment>
<dbReference type="Proteomes" id="UP001198565">
    <property type="component" value="Unassembled WGS sequence"/>
</dbReference>
<keyword evidence="2" id="KW-1185">Reference proteome</keyword>
<dbReference type="EMBL" id="JAINVZ010000006">
    <property type="protein sequence ID" value="MBY8885505.1"/>
    <property type="molecule type" value="Genomic_DNA"/>
</dbReference>
<reference evidence="1 2" key="1">
    <citation type="submission" date="2021-08" db="EMBL/GenBank/DDBJ databases">
        <title>Streptomyces sp. PTM05 isolated from lichen.</title>
        <authorList>
            <person name="Somphong A."/>
            <person name="Phongsopitanun W."/>
            <person name="Tanasupawat S."/>
        </authorList>
    </citation>
    <scope>NUCLEOTIDE SEQUENCE [LARGE SCALE GENOMIC DNA]</scope>
    <source>
        <strain evidence="1 2">Ptm05</strain>
    </source>
</reference>
<organism evidence="1 2">
    <name type="scientific">Streptantibioticus parmotrematis</name>
    <dbReference type="NCBI Taxonomy" id="2873249"/>
    <lineage>
        <taxon>Bacteria</taxon>
        <taxon>Bacillati</taxon>
        <taxon>Actinomycetota</taxon>
        <taxon>Actinomycetes</taxon>
        <taxon>Kitasatosporales</taxon>
        <taxon>Streptomycetaceae</taxon>
        <taxon>Streptantibioticus</taxon>
    </lineage>
</organism>